<evidence type="ECO:0000313" key="6">
    <source>
        <dbReference type="EMBL" id="KAJ5121332.1"/>
    </source>
</evidence>
<proteinExistence type="inferred from homology"/>
<keyword evidence="5" id="KW-0812">Transmembrane</keyword>
<evidence type="ECO:0000256" key="1">
    <source>
        <dbReference type="ARBA" id="ARBA00006484"/>
    </source>
</evidence>
<gene>
    <name evidence="6" type="ORF">N7515_009293</name>
</gene>
<keyword evidence="3" id="KW-0560">Oxidoreductase</keyword>
<dbReference type="OrthoDB" id="191979at2759"/>
<reference evidence="6" key="1">
    <citation type="submission" date="2022-11" db="EMBL/GenBank/DDBJ databases">
        <authorList>
            <person name="Petersen C."/>
        </authorList>
    </citation>
    <scope>NUCLEOTIDE SEQUENCE</scope>
    <source>
        <strain evidence="6">IBT 22155</strain>
    </source>
</reference>
<keyword evidence="5" id="KW-0472">Membrane</keyword>
<dbReference type="GO" id="GO:0016491">
    <property type="term" value="F:oxidoreductase activity"/>
    <property type="evidence" value="ECO:0007669"/>
    <property type="project" value="UniProtKB-KW"/>
</dbReference>
<evidence type="ECO:0000256" key="2">
    <source>
        <dbReference type="ARBA" id="ARBA00022857"/>
    </source>
</evidence>
<evidence type="ECO:0000256" key="5">
    <source>
        <dbReference type="SAM" id="Phobius"/>
    </source>
</evidence>
<dbReference type="PANTHER" id="PTHR24320:SF285">
    <property type="entry name" value="RETINOL DEHYDROGENASE 14"/>
    <property type="match status" value="1"/>
</dbReference>
<dbReference type="Proteomes" id="UP001149079">
    <property type="component" value="Unassembled WGS sequence"/>
</dbReference>
<sequence length="424" mass="47527">MPIPIIAQGLREGVSSIPYAWEILRVAPWVLVLAALKYYFEGARNGSERMMRSKVIMVTGGTSGIGAEVVRELATRGAQVILLTRQPPSDLFLSEYIDDLRTSTNNQLIYAEQVDLSSLHSIRTFATKWIDNIPPRRLDSIILAGGTIEPSSSRPLTTDGIDPEWQVNYLANFHLLSILSPALRAQPAHRDVRVIFATCSSYIGADFSKLDIVKRGKQTVISKRTDTSPALYARPKGVYALSKLALTIFAHSFQRHLNAYKRPDGLPPCTRVIVVDPGLARTPGMRRWLTGGSLWGLAVYLVTWPVWWLLFKSPVGGAQSFLYAAMEQKYGRGEGGWLVKECREMDYARTDVRNDEVGKKLWEFSEKMVEEAEKESAVIRALEKKEKEVEKQKAEAEKTKKEREDAGSKRGKADGSRRSRKGNK</sequence>
<evidence type="ECO:0000256" key="3">
    <source>
        <dbReference type="ARBA" id="ARBA00023002"/>
    </source>
</evidence>
<feature type="region of interest" description="Disordered" evidence="4">
    <location>
        <begin position="384"/>
        <end position="424"/>
    </location>
</feature>
<dbReference type="Gene3D" id="3.40.50.720">
    <property type="entry name" value="NAD(P)-binding Rossmann-like Domain"/>
    <property type="match status" value="1"/>
</dbReference>
<reference evidence="6" key="2">
    <citation type="journal article" date="2023" name="IMA Fungus">
        <title>Comparative genomic study of the Penicillium genus elucidates a diverse pangenome and 15 lateral gene transfer events.</title>
        <authorList>
            <person name="Petersen C."/>
            <person name="Sorensen T."/>
            <person name="Nielsen M.R."/>
            <person name="Sondergaard T.E."/>
            <person name="Sorensen J.L."/>
            <person name="Fitzpatrick D.A."/>
            <person name="Frisvad J.C."/>
            <person name="Nielsen K.L."/>
        </authorList>
    </citation>
    <scope>NUCLEOTIDE SEQUENCE</scope>
    <source>
        <strain evidence="6">IBT 22155</strain>
    </source>
</reference>
<dbReference type="AlphaFoldDB" id="A0A9W9GKA7"/>
<dbReference type="RefSeq" id="XP_056517836.1">
    <property type="nucleotide sequence ID" value="XM_056670037.1"/>
</dbReference>
<dbReference type="InterPro" id="IPR036291">
    <property type="entry name" value="NAD(P)-bd_dom_sf"/>
</dbReference>
<evidence type="ECO:0000256" key="4">
    <source>
        <dbReference type="SAM" id="MobiDB-lite"/>
    </source>
</evidence>
<dbReference type="GeneID" id="81409207"/>
<evidence type="ECO:0000313" key="7">
    <source>
        <dbReference type="Proteomes" id="UP001149079"/>
    </source>
</evidence>
<dbReference type="InterPro" id="IPR002347">
    <property type="entry name" value="SDR_fam"/>
</dbReference>
<feature type="compositionally biased region" description="Basic and acidic residues" evidence="4">
    <location>
        <begin position="384"/>
        <end position="417"/>
    </location>
</feature>
<dbReference type="PRINTS" id="PR00081">
    <property type="entry name" value="GDHRDH"/>
</dbReference>
<dbReference type="EMBL" id="JAPQKL010000007">
    <property type="protein sequence ID" value="KAJ5121332.1"/>
    <property type="molecule type" value="Genomic_DNA"/>
</dbReference>
<dbReference type="SUPFAM" id="SSF51735">
    <property type="entry name" value="NAD(P)-binding Rossmann-fold domains"/>
    <property type="match status" value="1"/>
</dbReference>
<organism evidence="6 7">
    <name type="scientific">Penicillium bovifimosum</name>
    <dbReference type="NCBI Taxonomy" id="126998"/>
    <lineage>
        <taxon>Eukaryota</taxon>
        <taxon>Fungi</taxon>
        <taxon>Dikarya</taxon>
        <taxon>Ascomycota</taxon>
        <taxon>Pezizomycotina</taxon>
        <taxon>Eurotiomycetes</taxon>
        <taxon>Eurotiomycetidae</taxon>
        <taxon>Eurotiales</taxon>
        <taxon>Aspergillaceae</taxon>
        <taxon>Penicillium</taxon>
    </lineage>
</organism>
<keyword evidence="5" id="KW-1133">Transmembrane helix</keyword>
<feature type="transmembrane region" description="Helical" evidence="5">
    <location>
        <begin position="288"/>
        <end position="310"/>
    </location>
</feature>
<name>A0A9W9GKA7_9EURO</name>
<comment type="caution">
    <text evidence="6">The sequence shown here is derived from an EMBL/GenBank/DDBJ whole genome shotgun (WGS) entry which is preliminary data.</text>
</comment>
<keyword evidence="7" id="KW-1185">Reference proteome</keyword>
<dbReference type="PANTHER" id="PTHR24320">
    <property type="entry name" value="RETINOL DEHYDROGENASE"/>
    <property type="match status" value="1"/>
</dbReference>
<protein>
    <submittedName>
        <fullName evidence="6">Uncharacterized protein</fullName>
    </submittedName>
</protein>
<keyword evidence="2" id="KW-0521">NADP</keyword>
<dbReference type="Pfam" id="PF00106">
    <property type="entry name" value="adh_short"/>
    <property type="match status" value="1"/>
</dbReference>
<comment type="similarity">
    <text evidence="1">Belongs to the short-chain dehydrogenases/reductases (SDR) family.</text>
</comment>
<accession>A0A9W9GKA7</accession>